<name>A0A7S2D7K4_9DINO</name>
<evidence type="ECO:0000256" key="1">
    <source>
        <dbReference type="SAM" id="MobiDB-lite"/>
    </source>
</evidence>
<protein>
    <submittedName>
        <fullName evidence="2">Uncharacterized protein</fullName>
    </submittedName>
</protein>
<dbReference type="AlphaFoldDB" id="A0A7S2D7K4"/>
<sequence>MGATFGLEGTPCCGTREQHIANKGDDSPMPPPPSPRVEDCGPPVAAVAATAQPLQAAAATPEATGNRGHGQEAAVYEASQVAIAHLEACPAAEKARAWARCEETWAAALRAREAGA</sequence>
<dbReference type="EMBL" id="HBGQ01047705">
    <property type="protein sequence ID" value="CAD9446603.1"/>
    <property type="molecule type" value="Transcribed_RNA"/>
</dbReference>
<proteinExistence type="predicted"/>
<reference evidence="2" key="1">
    <citation type="submission" date="2021-01" db="EMBL/GenBank/DDBJ databases">
        <authorList>
            <person name="Corre E."/>
            <person name="Pelletier E."/>
            <person name="Niang G."/>
            <person name="Scheremetjew M."/>
            <person name="Finn R."/>
            <person name="Kale V."/>
            <person name="Holt S."/>
            <person name="Cochrane G."/>
            <person name="Meng A."/>
            <person name="Brown T."/>
            <person name="Cohen L."/>
        </authorList>
    </citation>
    <scope>NUCLEOTIDE SEQUENCE</scope>
    <source>
        <strain evidence="2">CCMP2222</strain>
    </source>
</reference>
<gene>
    <name evidence="2" type="ORF">AAND1436_LOCUS23245</name>
</gene>
<feature type="compositionally biased region" description="Low complexity" evidence="1">
    <location>
        <begin position="52"/>
        <end position="63"/>
    </location>
</feature>
<feature type="region of interest" description="Disordered" evidence="1">
    <location>
        <begin position="1"/>
        <end position="41"/>
    </location>
</feature>
<accession>A0A7S2D7K4</accession>
<evidence type="ECO:0000313" key="2">
    <source>
        <dbReference type="EMBL" id="CAD9446603.1"/>
    </source>
</evidence>
<organism evidence="2">
    <name type="scientific">Alexandrium andersonii</name>
    <dbReference type="NCBI Taxonomy" id="327968"/>
    <lineage>
        <taxon>Eukaryota</taxon>
        <taxon>Sar</taxon>
        <taxon>Alveolata</taxon>
        <taxon>Dinophyceae</taxon>
        <taxon>Gonyaulacales</taxon>
        <taxon>Pyrocystaceae</taxon>
        <taxon>Alexandrium</taxon>
    </lineage>
</organism>
<feature type="compositionally biased region" description="Basic and acidic residues" evidence="1">
    <location>
        <begin position="16"/>
        <end position="26"/>
    </location>
</feature>
<feature type="region of interest" description="Disordered" evidence="1">
    <location>
        <begin position="52"/>
        <end position="71"/>
    </location>
</feature>